<name>A0A0F9NIY7_9ZZZZ</name>
<reference evidence="1" key="1">
    <citation type="journal article" date="2015" name="Nature">
        <title>Complex archaea that bridge the gap between prokaryotes and eukaryotes.</title>
        <authorList>
            <person name="Spang A."/>
            <person name="Saw J.H."/>
            <person name="Jorgensen S.L."/>
            <person name="Zaremba-Niedzwiedzka K."/>
            <person name="Martijn J."/>
            <person name="Lind A.E."/>
            <person name="van Eijk R."/>
            <person name="Schleper C."/>
            <person name="Guy L."/>
            <person name="Ettema T.J."/>
        </authorList>
    </citation>
    <scope>NUCLEOTIDE SEQUENCE</scope>
</reference>
<proteinExistence type="predicted"/>
<gene>
    <name evidence="1" type="ORF">LCGC14_1255400</name>
</gene>
<protein>
    <submittedName>
        <fullName evidence="1">Uncharacterized protein</fullName>
    </submittedName>
</protein>
<dbReference type="EMBL" id="LAZR01006916">
    <property type="protein sequence ID" value="KKM88765.1"/>
    <property type="molecule type" value="Genomic_DNA"/>
</dbReference>
<dbReference type="AlphaFoldDB" id="A0A0F9NIY7"/>
<accession>A0A0F9NIY7</accession>
<feature type="non-terminal residue" evidence="1">
    <location>
        <position position="1"/>
    </location>
</feature>
<comment type="caution">
    <text evidence="1">The sequence shown here is derived from an EMBL/GenBank/DDBJ whole genome shotgun (WGS) entry which is preliminary data.</text>
</comment>
<sequence length="75" mass="7632">RPSECPCQVFLGGGTWFVDGLGGRGQLQLASTPGPNSPDPTPALRLTDPATSLRMSLPVCSPVIVVAGWAAGGLE</sequence>
<evidence type="ECO:0000313" key="1">
    <source>
        <dbReference type="EMBL" id="KKM88765.1"/>
    </source>
</evidence>
<organism evidence="1">
    <name type="scientific">marine sediment metagenome</name>
    <dbReference type="NCBI Taxonomy" id="412755"/>
    <lineage>
        <taxon>unclassified sequences</taxon>
        <taxon>metagenomes</taxon>
        <taxon>ecological metagenomes</taxon>
    </lineage>
</organism>